<gene>
    <name evidence="1" type="ORF">RCOM_1335780</name>
</gene>
<keyword evidence="2" id="KW-1185">Reference proteome</keyword>
<dbReference type="Proteomes" id="UP000008311">
    <property type="component" value="Unassembled WGS sequence"/>
</dbReference>
<sequence length="59" mass="6219">MDVTKQTTEANFISSLPQVPLSFGHLGGENSGVIIYSKSAAVASTVKLIGMLIYVLSFS</sequence>
<dbReference type="InParanoid" id="B9SAZ9"/>
<evidence type="ECO:0000313" key="2">
    <source>
        <dbReference type="Proteomes" id="UP000008311"/>
    </source>
</evidence>
<reference evidence="2" key="1">
    <citation type="journal article" date="2010" name="Nat. Biotechnol.">
        <title>Draft genome sequence of the oilseed species Ricinus communis.</title>
        <authorList>
            <person name="Chan A.P."/>
            <person name="Crabtree J."/>
            <person name="Zhao Q."/>
            <person name="Lorenzi H."/>
            <person name="Orvis J."/>
            <person name="Puiu D."/>
            <person name="Melake-Berhan A."/>
            <person name="Jones K.M."/>
            <person name="Redman J."/>
            <person name="Chen G."/>
            <person name="Cahoon E.B."/>
            <person name="Gedil M."/>
            <person name="Stanke M."/>
            <person name="Haas B.J."/>
            <person name="Wortman J.R."/>
            <person name="Fraser-Liggett C.M."/>
            <person name="Ravel J."/>
            <person name="Rabinowicz P.D."/>
        </authorList>
    </citation>
    <scope>NUCLEOTIDE SEQUENCE [LARGE SCALE GENOMIC DNA]</scope>
    <source>
        <strain evidence="2">cv. Hale</strain>
    </source>
</reference>
<dbReference type="EMBL" id="EQ973910">
    <property type="protein sequence ID" value="EEF39190.1"/>
    <property type="molecule type" value="Genomic_DNA"/>
</dbReference>
<name>B9SAZ9_RICCO</name>
<evidence type="ECO:0000313" key="1">
    <source>
        <dbReference type="EMBL" id="EEF39190.1"/>
    </source>
</evidence>
<accession>B9SAZ9</accession>
<dbReference type="AlphaFoldDB" id="B9SAZ9"/>
<protein>
    <submittedName>
        <fullName evidence="1">Uncharacterized protein</fullName>
    </submittedName>
</protein>
<organism evidence="1 2">
    <name type="scientific">Ricinus communis</name>
    <name type="common">Castor bean</name>
    <dbReference type="NCBI Taxonomy" id="3988"/>
    <lineage>
        <taxon>Eukaryota</taxon>
        <taxon>Viridiplantae</taxon>
        <taxon>Streptophyta</taxon>
        <taxon>Embryophyta</taxon>
        <taxon>Tracheophyta</taxon>
        <taxon>Spermatophyta</taxon>
        <taxon>Magnoliopsida</taxon>
        <taxon>eudicotyledons</taxon>
        <taxon>Gunneridae</taxon>
        <taxon>Pentapetalae</taxon>
        <taxon>rosids</taxon>
        <taxon>fabids</taxon>
        <taxon>Malpighiales</taxon>
        <taxon>Euphorbiaceae</taxon>
        <taxon>Acalyphoideae</taxon>
        <taxon>Acalypheae</taxon>
        <taxon>Ricinus</taxon>
    </lineage>
</organism>
<proteinExistence type="predicted"/>